<dbReference type="EMBL" id="BAABUJ010000015">
    <property type="protein sequence ID" value="GAA5800355.1"/>
    <property type="molecule type" value="Genomic_DNA"/>
</dbReference>
<gene>
    <name evidence="1" type="ORF">HPULCUR_005783</name>
</gene>
<evidence type="ECO:0000313" key="2">
    <source>
        <dbReference type="Proteomes" id="UP001476247"/>
    </source>
</evidence>
<protein>
    <submittedName>
        <fullName evidence="1">Uncharacterized protein</fullName>
    </submittedName>
</protein>
<dbReference type="Proteomes" id="UP001476247">
    <property type="component" value="Unassembled WGS sequence"/>
</dbReference>
<organism evidence="1 2">
    <name type="scientific">Helicostylum pulchrum</name>
    <dbReference type="NCBI Taxonomy" id="562976"/>
    <lineage>
        <taxon>Eukaryota</taxon>
        <taxon>Fungi</taxon>
        <taxon>Fungi incertae sedis</taxon>
        <taxon>Mucoromycota</taxon>
        <taxon>Mucoromycotina</taxon>
        <taxon>Mucoromycetes</taxon>
        <taxon>Mucorales</taxon>
        <taxon>Mucorineae</taxon>
        <taxon>Mucoraceae</taxon>
        <taxon>Helicostylum</taxon>
    </lineage>
</organism>
<accession>A0ABP9Y023</accession>
<name>A0ABP9Y023_9FUNG</name>
<keyword evidence="2" id="KW-1185">Reference proteome</keyword>
<reference evidence="1 2" key="1">
    <citation type="submission" date="2024-04" db="EMBL/GenBank/DDBJ databases">
        <title>genome sequences of Mucor flavus KT1a and Helicostylum pulchrum KT1b strains isolation_sourced from the surface of a dry-aged beef.</title>
        <authorList>
            <person name="Toyotome T."/>
            <person name="Hosono M."/>
            <person name="Torimaru M."/>
            <person name="Fukuda K."/>
            <person name="Mikami N."/>
        </authorList>
    </citation>
    <scope>NUCLEOTIDE SEQUENCE [LARGE SCALE GENOMIC DNA]</scope>
    <source>
        <strain evidence="1 2">KT1b</strain>
    </source>
</reference>
<comment type="caution">
    <text evidence="1">The sequence shown here is derived from an EMBL/GenBank/DDBJ whole genome shotgun (WGS) entry which is preliminary data.</text>
</comment>
<evidence type="ECO:0000313" key="1">
    <source>
        <dbReference type="EMBL" id="GAA5800355.1"/>
    </source>
</evidence>
<proteinExistence type="predicted"/>
<sequence>MKEVYDLHRYTRCEFLHMGREKFNISVISNSARFLEDKGDRVTKDTCIMYDKQKANILSWGDRSFEYFKSDDEDFESDYEDDYEDGVQIDRFKERLYQVFKKDKDTWSEEDLFLLKAVSDFLRLLMEGLIEESRELRESGEYEEYDEAFKDVETLHYIFVVPSEWEEEIREVLLRPMLVQADLISKNDHKDRLLFCSELESICYYLTGQYKVNTCLERGNNTIVCTLSPVEENAILIKLDLVSTVNSMFDFSGALLYPKIARSNSLSLTINNITDGIRAYIETELPFDIQEEIVQIIIGIPYQRSTDSFKEKGAIPLWTPLITDTNKSYLMKKELGYHAIESGAFRYVVDVIRNSDISSKPRILLEQNSTSSSSIFLTSKPGAIMNIDISIESTLLYFSFLDENGFDKESWNNDYFLTDISLRSLGSFFRFSEITTLNVKDSFIVFAEEYLMSDISSFSDFRNVEFNKEIENILYEDSLAEDLLVSVQQHVYIKTFVLLYMTYIKDVISSKLSGIIDPNTSIQIGYAVTIEKLVLSRLFDTEEGLQDVIYASGLIQRNDSSKKLRVIRQGKQLLPLIHC</sequence>